<evidence type="ECO:0000313" key="1">
    <source>
        <dbReference type="EMBL" id="EKB17349.1"/>
    </source>
</evidence>
<gene>
    <name evidence="1" type="ORF">HMPREF1168_03576</name>
</gene>
<dbReference type="Proteomes" id="UP000006087">
    <property type="component" value="Unassembled WGS sequence"/>
</dbReference>
<accession>K1JCT1</accession>
<sequence length="29" mass="3111">MMTIQGPIAGPFSLPAKQPHIIPLTKPLI</sequence>
<dbReference type="HOGENOM" id="CLU_3408488_0_0_6"/>
<organism evidence="1 2">
    <name type="scientific">Aeromonas veronii AMC34</name>
    <dbReference type="NCBI Taxonomy" id="1073383"/>
    <lineage>
        <taxon>Bacteria</taxon>
        <taxon>Pseudomonadati</taxon>
        <taxon>Pseudomonadota</taxon>
        <taxon>Gammaproteobacteria</taxon>
        <taxon>Aeromonadales</taxon>
        <taxon>Aeromonadaceae</taxon>
        <taxon>Aeromonas</taxon>
    </lineage>
</organism>
<protein>
    <submittedName>
        <fullName evidence="1">Uncharacterized protein</fullName>
    </submittedName>
</protein>
<comment type="caution">
    <text evidence="1">The sequence shown here is derived from an EMBL/GenBank/DDBJ whole genome shotgun (WGS) entry which is preliminary data.</text>
</comment>
<dbReference type="AlphaFoldDB" id="K1JCT1"/>
<name>K1JCT1_AERVE</name>
<proteinExistence type="predicted"/>
<reference evidence="1 2" key="1">
    <citation type="submission" date="2012-06" db="EMBL/GenBank/DDBJ databases">
        <title>The Genome Sequence of Aeromonas veronii AMC34.</title>
        <authorList>
            <consortium name="The Broad Institute Genome Sequencing Platform"/>
            <person name="Earl A."/>
            <person name="Ward D."/>
            <person name="Feldgarden M."/>
            <person name="Gevers D."/>
            <person name="Graf J."/>
            <person name="Tomasi A."/>
            <person name="Horneman A."/>
            <person name="Walker B."/>
            <person name="Young S.K."/>
            <person name="Zeng Q."/>
            <person name="Gargeya S."/>
            <person name="Fitzgerald M."/>
            <person name="Haas B."/>
            <person name="Abouelleil A."/>
            <person name="Alvarado L."/>
            <person name="Arachchi H.M."/>
            <person name="Berlin A.M."/>
            <person name="Chapman S.B."/>
            <person name="Goldberg J."/>
            <person name="Griggs A."/>
            <person name="Gujja S."/>
            <person name="Hansen M."/>
            <person name="Howarth C."/>
            <person name="Imamovic A."/>
            <person name="Larimer J."/>
            <person name="McCowan C."/>
            <person name="Montmayeur A."/>
            <person name="Murphy C."/>
            <person name="Neiman D."/>
            <person name="Pearson M."/>
            <person name="Priest M."/>
            <person name="Roberts A."/>
            <person name="Saif S."/>
            <person name="Shea T."/>
            <person name="Sisk P."/>
            <person name="Sykes S."/>
            <person name="Wortman J."/>
            <person name="Nusbaum C."/>
            <person name="Birren B."/>
        </authorList>
    </citation>
    <scope>NUCLEOTIDE SEQUENCE [LARGE SCALE GENOMIC DNA]</scope>
    <source>
        <strain evidence="1 2">AMC34</strain>
    </source>
</reference>
<evidence type="ECO:0000313" key="2">
    <source>
        <dbReference type="Proteomes" id="UP000006087"/>
    </source>
</evidence>
<dbReference type="EMBL" id="AGWU01000024">
    <property type="protein sequence ID" value="EKB17349.1"/>
    <property type="molecule type" value="Genomic_DNA"/>
</dbReference>